<accession>A0A5N5RDM3</accession>
<feature type="transmembrane region" description="Helical" evidence="1">
    <location>
        <begin position="363"/>
        <end position="383"/>
    </location>
</feature>
<evidence type="ECO:0000313" key="4">
    <source>
        <dbReference type="Proteomes" id="UP000326336"/>
    </source>
</evidence>
<proteinExistence type="predicted"/>
<comment type="caution">
    <text evidence="3">The sequence shown here is derived from an EMBL/GenBank/DDBJ whole genome shotgun (WGS) entry which is preliminary data.</text>
</comment>
<feature type="transmembrane region" description="Helical" evidence="1">
    <location>
        <begin position="267"/>
        <end position="290"/>
    </location>
</feature>
<evidence type="ECO:0000313" key="3">
    <source>
        <dbReference type="EMBL" id="KAB5605377.1"/>
    </source>
</evidence>
<feature type="transmembrane region" description="Helical" evidence="1">
    <location>
        <begin position="232"/>
        <end position="255"/>
    </location>
</feature>
<feature type="transmembrane region" description="Helical" evidence="1">
    <location>
        <begin position="311"/>
        <end position="332"/>
    </location>
</feature>
<dbReference type="EMBL" id="RQSP01000048">
    <property type="protein sequence ID" value="KAB5605377.1"/>
    <property type="molecule type" value="Genomic_DNA"/>
</dbReference>
<gene>
    <name evidence="3" type="ORF">EHS19_09375</name>
</gene>
<dbReference type="PANTHER" id="PTHR48125:SF10">
    <property type="entry name" value="OS12G0136300 PROTEIN"/>
    <property type="match status" value="1"/>
</dbReference>
<dbReference type="PANTHER" id="PTHR48125">
    <property type="entry name" value="LP07818P1"/>
    <property type="match status" value="1"/>
</dbReference>
<dbReference type="RefSeq" id="WP_151917487.1">
    <property type="nucleotide sequence ID" value="NZ_RQSP01000048.1"/>
</dbReference>
<keyword evidence="1" id="KW-1133">Transmembrane helix</keyword>
<feature type="transmembrane region" description="Helical" evidence="1">
    <location>
        <begin position="140"/>
        <end position="164"/>
    </location>
</feature>
<feature type="transmembrane region" description="Helical" evidence="1">
    <location>
        <begin position="653"/>
        <end position="674"/>
    </location>
</feature>
<evidence type="ECO:0000256" key="1">
    <source>
        <dbReference type="SAM" id="Phobius"/>
    </source>
</evidence>
<protein>
    <submittedName>
        <fullName evidence="3">Zinc ribbon domain-containing protein</fullName>
    </submittedName>
</protein>
<dbReference type="OrthoDB" id="5181884at2"/>
<dbReference type="AlphaFoldDB" id="A0A5N5RDM3"/>
<name>A0A5N5RDM3_9BIFI</name>
<feature type="domain" description="Zinc-ribbon" evidence="2">
    <location>
        <begin position="2"/>
        <end position="23"/>
    </location>
</feature>
<feature type="transmembrane region" description="Helical" evidence="1">
    <location>
        <begin position="390"/>
        <end position="412"/>
    </location>
</feature>
<feature type="transmembrane region" description="Helical" evidence="1">
    <location>
        <begin position="195"/>
        <end position="211"/>
    </location>
</feature>
<keyword evidence="1" id="KW-0812">Transmembrane</keyword>
<feature type="transmembrane region" description="Helical" evidence="1">
    <location>
        <begin position="472"/>
        <end position="492"/>
    </location>
</feature>
<dbReference type="Pfam" id="PF13240">
    <property type="entry name" value="Zn_Ribbon_1"/>
    <property type="match status" value="1"/>
</dbReference>
<evidence type="ECO:0000259" key="2">
    <source>
        <dbReference type="Pfam" id="PF13240"/>
    </source>
</evidence>
<feature type="transmembrane region" description="Helical" evidence="1">
    <location>
        <begin position="507"/>
        <end position="532"/>
    </location>
</feature>
<organism evidence="3 4">
    <name type="scientific">Bifidobacterium jacchi</name>
    <dbReference type="NCBI Taxonomy" id="2490545"/>
    <lineage>
        <taxon>Bacteria</taxon>
        <taxon>Bacillati</taxon>
        <taxon>Actinomycetota</taxon>
        <taxon>Actinomycetes</taxon>
        <taxon>Bifidobacteriales</taxon>
        <taxon>Bifidobacteriaceae</taxon>
        <taxon>Bifidobacterium</taxon>
    </lineage>
</organism>
<keyword evidence="1" id="KW-0472">Membrane</keyword>
<sequence length="976" mass="100586">MFCPNCGSSIKEGSAFCGECGYRIANAAAPAPAPVQPVAPAPAPVPAPAAPVAAQPTAVLPQPPIVPAAAPAPAPAAPVPAPAPAAPVPPVAPAPAPGAPTVPPVPGAPAAAVPGVPGQPVPPAVNPVIRDLIAPASLKAMGAALGIGLAAALVLSLLGSIVFMSAGSSSGSSPISSQMNQLFGQLDAVGNKPNFIQMLFFLMVVGVGGQVQVSGTAGSSFGGGTQSVEGTIWFMVGLPGVALLLGVAFGAYMIARGNALKFKWTGLISSVLVSLVTGLLYIILSAIFAIHMNTGIGDVASISMTSTGVSFRTFLMAFLLSLIGAFAGYALAQYAPDSNNVFSSFRCWMRRSRGWMHTAAESAFVYTVVAVVLALITLIWMSVQGKDGSLIGMLPVLFPLFPIALTVIGSFGSLTVYSGNYDQAINVFNMNMWQMWIVFVIMLVVALYLGLREAARNTYDPTFGGWANCWKSPLASAVIWLLLSFAFVPFGTESSSSSTQGIKVAEWFFLVAAVWAFLIELIALVLGPTIIASAPGLWGLLRGGCVEQTPQEVVDYVNASGAHFLAKYGNTVPAGAGAGAAVVANAAAAPVAAGAVPPVPGAPAVPAAQTGQPGAPGATTNYAIAAAPAAAAAVPGVPGAVAAKPMTAQQKRLIVIIAAVVAAFAALGITYAVLSNTVFSAQSAASGYINAIAAGQFSKASEQADPQLGKAQRALLVDAASNGDNVRISNPRVSKTEDQADGSVKATVTYTLDGKEKNDTITIQSNGSKFLLFKDWKITTPLVKYLTVNVPESVDTVTVNGVSVTKDNAREGSDDTSWTLAVYPGTYKLGIAKSKYMTAKEVTLRTADSDGGDSGVGTLEVEPTTALQNEIETQVKAKLDACAQSKEREPEGCPFSFYGSSDDYRNFVWTISEYPTIGAISLDSGSFTTESSGEVKLTYDYKNYKDKWEPESDTNSFSVYGGFTIEGDKVSVELSD</sequence>
<dbReference type="Proteomes" id="UP000326336">
    <property type="component" value="Unassembled WGS sequence"/>
</dbReference>
<reference evidence="3 4" key="1">
    <citation type="journal article" date="2019" name="Int. J. Syst. Evol. Microbiol.">
        <title>Bifidobacterium jacchi sp. nov., isolated from the faeces of a baby common marmoset (Callithrix jacchus).</title>
        <authorList>
            <person name="Modesto M."/>
            <person name="Watanabe K."/>
            <person name="Arita M."/>
            <person name="Satti M."/>
            <person name="Oki K."/>
            <person name="Sciavilla P."/>
            <person name="Patavino C."/>
            <person name="Camma C."/>
            <person name="Michelini S."/>
            <person name="Sgorbati B."/>
            <person name="Mattarelli P."/>
        </authorList>
    </citation>
    <scope>NUCLEOTIDE SEQUENCE [LARGE SCALE GENOMIC DNA]</scope>
    <source>
        <strain evidence="3 4">MRM 9.3</strain>
    </source>
</reference>
<feature type="transmembrane region" description="Helical" evidence="1">
    <location>
        <begin position="432"/>
        <end position="451"/>
    </location>
</feature>
<keyword evidence="4" id="KW-1185">Reference proteome</keyword>
<dbReference type="InterPro" id="IPR026870">
    <property type="entry name" value="Zinc_ribbon_dom"/>
</dbReference>